<sequence>MKRPLSPNEEAWARHLIGHGTTDTAPPSVAQRLRWLNFLDSAFAGDRCGCGTCPSIELVGDDGTAPRGASCHVLQGGTADLLALLHVVDDRPAYLEGAPRPGLVMTDFPPVDTSGA</sequence>
<evidence type="ECO:0000313" key="2">
    <source>
        <dbReference type="Proteomes" id="UP000184512"/>
    </source>
</evidence>
<dbReference type="OrthoDB" id="3730098at2"/>
<accession>A0A1M6ABA5</accession>
<evidence type="ECO:0000313" key="1">
    <source>
        <dbReference type="EMBL" id="SHI33707.1"/>
    </source>
</evidence>
<dbReference type="EMBL" id="FQZG01000004">
    <property type="protein sequence ID" value="SHI33707.1"/>
    <property type="molecule type" value="Genomic_DNA"/>
</dbReference>
<organism evidence="1 2">
    <name type="scientific">Tessaracoccus bendigoensis DSM 12906</name>
    <dbReference type="NCBI Taxonomy" id="1123357"/>
    <lineage>
        <taxon>Bacteria</taxon>
        <taxon>Bacillati</taxon>
        <taxon>Actinomycetota</taxon>
        <taxon>Actinomycetes</taxon>
        <taxon>Propionibacteriales</taxon>
        <taxon>Propionibacteriaceae</taxon>
        <taxon>Tessaracoccus</taxon>
    </lineage>
</organism>
<dbReference type="Proteomes" id="UP000184512">
    <property type="component" value="Unassembled WGS sequence"/>
</dbReference>
<name>A0A1M6ABA5_9ACTN</name>
<protein>
    <submittedName>
        <fullName evidence="1">Uncharacterized protein</fullName>
    </submittedName>
</protein>
<proteinExistence type="predicted"/>
<gene>
    <name evidence="1" type="ORF">SAMN02745244_00130</name>
</gene>
<keyword evidence="2" id="KW-1185">Reference proteome</keyword>
<dbReference type="RefSeq" id="WP_073185439.1">
    <property type="nucleotide sequence ID" value="NZ_FQZG01000004.1"/>
</dbReference>
<dbReference type="AlphaFoldDB" id="A0A1M6ABA5"/>
<reference evidence="1 2" key="1">
    <citation type="submission" date="2016-11" db="EMBL/GenBank/DDBJ databases">
        <authorList>
            <person name="Jaros S."/>
            <person name="Januszkiewicz K."/>
            <person name="Wedrychowicz H."/>
        </authorList>
    </citation>
    <scope>NUCLEOTIDE SEQUENCE [LARGE SCALE GENOMIC DNA]</scope>
    <source>
        <strain evidence="1 2">DSM 12906</strain>
    </source>
</reference>